<dbReference type="PROSITE" id="PS51318">
    <property type="entry name" value="TAT"/>
    <property type="match status" value="1"/>
</dbReference>
<accession>A0A5C6BZF1</accession>
<sequence>MPYVNPPLQRRVFLRNGTLVMAAASCGAAPLNATQLYGDETGDELRIGLVTDLHYADKPPGGSRHYRKTLGKLEEAGRQFESDNPAFIVELGDLIDAADSVATERRYLNTINREFSQLCDQRHYVLGNHCVDTLTKDEFLGSVGQPKSYYSFDQGDYHFVVLDSCFRSDGQPYQRKNFTWTDANIPAAELDWLAADLKATNKHVIVFAHQRLDLDNHYAVKNSAAVRKTLETAGNVLAVFQGHSHRNDLNEIGGIHYCTLVAMVEGATMENNGYSMMSLSPNGTIRLKGYREQQDRHLLKQ</sequence>
<organism evidence="2 3">
    <name type="scientific">Novipirellula galeiformis</name>
    <dbReference type="NCBI Taxonomy" id="2528004"/>
    <lineage>
        <taxon>Bacteria</taxon>
        <taxon>Pseudomonadati</taxon>
        <taxon>Planctomycetota</taxon>
        <taxon>Planctomycetia</taxon>
        <taxon>Pirellulales</taxon>
        <taxon>Pirellulaceae</taxon>
        <taxon>Novipirellula</taxon>
    </lineage>
</organism>
<proteinExistence type="predicted"/>
<dbReference type="Gene3D" id="3.60.21.10">
    <property type="match status" value="2"/>
</dbReference>
<dbReference type="InterPro" id="IPR006311">
    <property type="entry name" value="TAT_signal"/>
</dbReference>
<dbReference type="InterPro" id="IPR004843">
    <property type="entry name" value="Calcineurin-like_PHP"/>
</dbReference>
<comment type="caution">
    <text evidence="2">The sequence shown here is derived from an EMBL/GenBank/DDBJ whole genome shotgun (WGS) entry which is preliminary data.</text>
</comment>
<dbReference type="Pfam" id="PF00149">
    <property type="entry name" value="Metallophos"/>
    <property type="match status" value="1"/>
</dbReference>
<evidence type="ECO:0000313" key="2">
    <source>
        <dbReference type="EMBL" id="TWU17248.1"/>
    </source>
</evidence>
<feature type="domain" description="Calcineurin-like phosphoesterase" evidence="1">
    <location>
        <begin position="45"/>
        <end position="246"/>
    </location>
</feature>
<reference evidence="2 3" key="1">
    <citation type="submission" date="2019-02" db="EMBL/GenBank/DDBJ databases">
        <title>Deep-cultivation of Planctomycetes and their phenomic and genomic characterization uncovers novel biology.</title>
        <authorList>
            <person name="Wiegand S."/>
            <person name="Jogler M."/>
            <person name="Boedeker C."/>
            <person name="Pinto D."/>
            <person name="Vollmers J."/>
            <person name="Rivas-Marin E."/>
            <person name="Kohn T."/>
            <person name="Peeters S.H."/>
            <person name="Heuer A."/>
            <person name="Rast P."/>
            <person name="Oberbeckmann S."/>
            <person name="Bunk B."/>
            <person name="Jeske O."/>
            <person name="Meyerdierks A."/>
            <person name="Storesund J.E."/>
            <person name="Kallscheuer N."/>
            <person name="Luecker S."/>
            <person name="Lage O.M."/>
            <person name="Pohl T."/>
            <person name="Merkel B.J."/>
            <person name="Hornburger P."/>
            <person name="Mueller R.-W."/>
            <person name="Bruemmer F."/>
            <person name="Labrenz M."/>
            <person name="Spormann A.M."/>
            <person name="Op Den Camp H."/>
            <person name="Overmann J."/>
            <person name="Amann R."/>
            <person name="Jetten M.S.M."/>
            <person name="Mascher T."/>
            <person name="Medema M.H."/>
            <person name="Devos D.P."/>
            <person name="Kaster A.-K."/>
            <person name="Ovreas L."/>
            <person name="Rohde M."/>
            <person name="Galperin M.Y."/>
            <person name="Jogler C."/>
        </authorList>
    </citation>
    <scope>NUCLEOTIDE SEQUENCE [LARGE SCALE GENOMIC DNA]</scope>
    <source>
        <strain evidence="2 3">Pla52o</strain>
    </source>
</reference>
<dbReference type="RefSeq" id="WP_146597322.1">
    <property type="nucleotide sequence ID" value="NZ_SJPT01000014.1"/>
</dbReference>
<dbReference type="PANTHER" id="PTHR16509">
    <property type="match status" value="1"/>
</dbReference>
<dbReference type="AlphaFoldDB" id="A0A5C6BZF1"/>
<gene>
    <name evidence="2" type="ORF">Pla52o_54230</name>
</gene>
<keyword evidence="3" id="KW-1185">Reference proteome</keyword>
<evidence type="ECO:0000313" key="3">
    <source>
        <dbReference type="Proteomes" id="UP000316304"/>
    </source>
</evidence>
<name>A0A5C6BZF1_9BACT</name>
<dbReference type="InterPro" id="IPR029052">
    <property type="entry name" value="Metallo-depent_PP-like"/>
</dbReference>
<evidence type="ECO:0000259" key="1">
    <source>
        <dbReference type="Pfam" id="PF00149"/>
    </source>
</evidence>
<dbReference type="Proteomes" id="UP000316304">
    <property type="component" value="Unassembled WGS sequence"/>
</dbReference>
<dbReference type="PANTHER" id="PTHR16509:SF1">
    <property type="entry name" value="MANGANESE-DEPENDENT ADP-RIBOSE_CDP-ALCOHOL DIPHOSPHATASE"/>
    <property type="match status" value="1"/>
</dbReference>
<dbReference type="SUPFAM" id="SSF56300">
    <property type="entry name" value="Metallo-dependent phosphatases"/>
    <property type="match status" value="1"/>
</dbReference>
<protein>
    <submittedName>
        <fullName evidence="2">Calcineurin-like phosphoesterase superfamily domain protein</fullName>
    </submittedName>
</protein>
<dbReference type="GO" id="GO:0016787">
    <property type="term" value="F:hydrolase activity"/>
    <property type="evidence" value="ECO:0007669"/>
    <property type="project" value="InterPro"/>
</dbReference>
<dbReference type="OrthoDB" id="211986at2"/>
<dbReference type="EMBL" id="SJPT01000014">
    <property type="protein sequence ID" value="TWU17248.1"/>
    <property type="molecule type" value="Genomic_DNA"/>
</dbReference>